<dbReference type="InterPro" id="IPR036890">
    <property type="entry name" value="HATPase_C_sf"/>
</dbReference>
<proteinExistence type="predicted"/>
<dbReference type="CDD" id="cd00082">
    <property type="entry name" value="HisKA"/>
    <property type="match status" value="1"/>
</dbReference>
<evidence type="ECO:0000256" key="5">
    <source>
        <dbReference type="ARBA" id="ARBA00022777"/>
    </source>
</evidence>
<reference evidence="8 9" key="1">
    <citation type="submission" date="2020-05" db="EMBL/GenBank/DDBJ databases">
        <title>MicrobeNet Type strains.</title>
        <authorList>
            <person name="Nicholson A.C."/>
        </authorList>
    </citation>
    <scope>NUCLEOTIDE SEQUENCE [LARGE SCALE GENOMIC DNA]</scope>
    <source>
        <strain evidence="8 9">JCM 3224</strain>
    </source>
</reference>
<sequence length="270" mass="28875">MPARRAPVTAWGVLPLIIGVLAAAAAGAAVGVWASRRAYAPLVESLRRRVERERRLVGDISHELRTPVTTLVTSVGVLRRYESDLPERSRRALGLVADEVDHLRRTLDDMLELARLEAGVHRGDTEPLSVGALLIHTITGRGQRADLLTVVRDSAVRGRKLELERALANLLDNAVRHGGGVVAVTLRRVGSVAVIDVDDAGPGVPEADRERIFDRFATGRTGRRAASGTGIGLALVSETVAAHGGRVECSERPGGGARFSIRLPVCDIRG</sequence>
<evidence type="ECO:0000256" key="2">
    <source>
        <dbReference type="ARBA" id="ARBA00004236"/>
    </source>
</evidence>
<dbReference type="InterPro" id="IPR005467">
    <property type="entry name" value="His_kinase_dom"/>
</dbReference>
<dbReference type="GO" id="GO:0000155">
    <property type="term" value="F:phosphorelay sensor kinase activity"/>
    <property type="evidence" value="ECO:0007669"/>
    <property type="project" value="InterPro"/>
</dbReference>
<comment type="caution">
    <text evidence="8">The sequence shown here is derived from an EMBL/GenBank/DDBJ whole genome shotgun (WGS) entry which is preliminary data.</text>
</comment>
<dbReference type="EMBL" id="JABELX010000004">
    <property type="protein sequence ID" value="NNH70636.1"/>
    <property type="molecule type" value="Genomic_DNA"/>
</dbReference>
<dbReference type="InterPro" id="IPR036097">
    <property type="entry name" value="HisK_dim/P_sf"/>
</dbReference>
<dbReference type="SMART" id="SM00387">
    <property type="entry name" value="HATPase_c"/>
    <property type="match status" value="1"/>
</dbReference>
<feature type="domain" description="Histidine kinase" evidence="7">
    <location>
        <begin position="59"/>
        <end position="267"/>
    </location>
</feature>
<keyword evidence="5 8" id="KW-0418">Kinase</keyword>
<dbReference type="Pfam" id="PF00512">
    <property type="entry name" value="HisKA"/>
    <property type="match status" value="1"/>
</dbReference>
<evidence type="ECO:0000256" key="3">
    <source>
        <dbReference type="ARBA" id="ARBA00012438"/>
    </source>
</evidence>
<dbReference type="Gene3D" id="1.10.287.130">
    <property type="match status" value="1"/>
</dbReference>
<comment type="subcellular location">
    <subcellularLocation>
        <location evidence="2">Cell membrane</location>
    </subcellularLocation>
</comment>
<keyword evidence="6" id="KW-0902">Two-component regulatory system</keyword>
<keyword evidence="5 8" id="KW-0808">Transferase</keyword>
<evidence type="ECO:0000256" key="6">
    <source>
        <dbReference type="ARBA" id="ARBA00023012"/>
    </source>
</evidence>
<dbReference type="PANTHER" id="PTHR43547:SF2">
    <property type="entry name" value="HYBRID SIGNAL TRANSDUCTION HISTIDINE KINASE C"/>
    <property type="match status" value="1"/>
</dbReference>
<dbReference type="Pfam" id="PF02518">
    <property type="entry name" value="HATPase_c"/>
    <property type="match status" value="1"/>
</dbReference>
<evidence type="ECO:0000256" key="4">
    <source>
        <dbReference type="ARBA" id="ARBA00022553"/>
    </source>
</evidence>
<evidence type="ECO:0000259" key="7">
    <source>
        <dbReference type="PROSITE" id="PS50109"/>
    </source>
</evidence>
<dbReference type="EC" id="2.7.13.3" evidence="3"/>
<organism evidence="8 9">
    <name type="scientific">Nocardia uniformis</name>
    <dbReference type="NCBI Taxonomy" id="53432"/>
    <lineage>
        <taxon>Bacteria</taxon>
        <taxon>Bacillati</taxon>
        <taxon>Actinomycetota</taxon>
        <taxon>Actinomycetes</taxon>
        <taxon>Mycobacteriales</taxon>
        <taxon>Nocardiaceae</taxon>
        <taxon>Nocardia</taxon>
    </lineage>
</organism>
<keyword evidence="9" id="KW-1185">Reference proteome</keyword>
<dbReference type="InterPro" id="IPR004358">
    <property type="entry name" value="Sig_transdc_His_kin-like_C"/>
</dbReference>
<dbReference type="GO" id="GO:0005886">
    <property type="term" value="C:plasma membrane"/>
    <property type="evidence" value="ECO:0007669"/>
    <property type="project" value="UniProtKB-SubCell"/>
</dbReference>
<dbReference type="Proteomes" id="UP000586827">
    <property type="component" value="Unassembled WGS sequence"/>
</dbReference>
<accession>A0A849BZP5</accession>
<dbReference type="PROSITE" id="PS50109">
    <property type="entry name" value="HIS_KIN"/>
    <property type="match status" value="1"/>
</dbReference>
<evidence type="ECO:0000256" key="1">
    <source>
        <dbReference type="ARBA" id="ARBA00000085"/>
    </source>
</evidence>
<evidence type="ECO:0000313" key="8">
    <source>
        <dbReference type="EMBL" id="NNH70636.1"/>
    </source>
</evidence>
<protein>
    <recommendedName>
        <fullName evidence="3">histidine kinase</fullName>
        <ecNumber evidence="3">2.7.13.3</ecNumber>
    </recommendedName>
</protein>
<dbReference type="Gene3D" id="3.30.565.10">
    <property type="entry name" value="Histidine kinase-like ATPase, C-terminal domain"/>
    <property type="match status" value="1"/>
</dbReference>
<dbReference type="InterPro" id="IPR003661">
    <property type="entry name" value="HisK_dim/P_dom"/>
</dbReference>
<dbReference type="PANTHER" id="PTHR43547">
    <property type="entry name" value="TWO-COMPONENT HISTIDINE KINASE"/>
    <property type="match status" value="1"/>
</dbReference>
<dbReference type="SUPFAM" id="SSF47384">
    <property type="entry name" value="Homodimeric domain of signal transducing histidine kinase"/>
    <property type="match status" value="1"/>
</dbReference>
<dbReference type="PRINTS" id="PR00344">
    <property type="entry name" value="BCTRLSENSOR"/>
</dbReference>
<dbReference type="SMART" id="SM00388">
    <property type="entry name" value="HisKA"/>
    <property type="match status" value="1"/>
</dbReference>
<keyword evidence="4" id="KW-0597">Phosphoprotein</keyword>
<name>A0A849BZP5_9NOCA</name>
<gene>
    <name evidence="8" type="ORF">HLB23_12305</name>
</gene>
<evidence type="ECO:0000313" key="9">
    <source>
        <dbReference type="Proteomes" id="UP000586827"/>
    </source>
</evidence>
<dbReference type="InterPro" id="IPR003594">
    <property type="entry name" value="HATPase_dom"/>
</dbReference>
<dbReference type="SUPFAM" id="SSF55874">
    <property type="entry name" value="ATPase domain of HSP90 chaperone/DNA topoisomerase II/histidine kinase"/>
    <property type="match status" value="1"/>
</dbReference>
<dbReference type="AlphaFoldDB" id="A0A849BZP5"/>
<comment type="catalytic activity">
    <reaction evidence="1">
        <text>ATP + protein L-histidine = ADP + protein N-phospho-L-histidine.</text>
        <dbReference type="EC" id="2.7.13.3"/>
    </reaction>
</comment>